<dbReference type="STRING" id="1423738.FC84_GL000681"/>
<evidence type="ECO:0000313" key="3">
    <source>
        <dbReference type="Proteomes" id="UP000051813"/>
    </source>
</evidence>
<organism evidence="2 3">
    <name type="scientific">Lapidilactobacillus dextrinicus DSM 20335</name>
    <dbReference type="NCBI Taxonomy" id="1423738"/>
    <lineage>
        <taxon>Bacteria</taxon>
        <taxon>Bacillati</taxon>
        <taxon>Bacillota</taxon>
        <taxon>Bacilli</taxon>
        <taxon>Lactobacillales</taxon>
        <taxon>Lactobacillaceae</taxon>
        <taxon>Lapidilactobacillus</taxon>
    </lineage>
</organism>
<dbReference type="EMBL" id="AYYK01000001">
    <property type="protein sequence ID" value="KRM79978.1"/>
    <property type="molecule type" value="Genomic_DNA"/>
</dbReference>
<dbReference type="InterPro" id="IPR036291">
    <property type="entry name" value="NAD(P)-bd_dom_sf"/>
</dbReference>
<comment type="caution">
    <text evidence="2">The sequence shown here is derived from an EMBL/GenBank/DDBJ whole genome shotgun (WGS) entry which is preliminary data.</text>
</comment>
<reference evidence="2 3" key="1">
    <citation type="journal article" date="2015" name="Genome Announc.">
        <title>Expanding the biotechnology potential of lactobacilli through comparative genomics of 213 strains and associated genera.</title>
        <authorList>
            <person name="Sun Z."/>
            <person name="Harris H.M."/>
            <person name="McCann A."/>
            <person name="Guo C."/>
            <person name="Argimon S."/>
            <person name="Zhang W."/>
            <person name="Yang X."/>
            <person name="Jeffery I.B."/>
            <person name="Cooney J.C."/>
            <person name="Kagawa T.F."/>
            <person name="Liu W."/>
            <person name="Song Y."/>
            <person name="Salvetti E."/>
            <person name="Wrobel A."/>
            <person name="Rasinkangas P."/>
            <person name="Parkhill J."/>
            <person name="Rea M.C."/>
            <person name="O'Sullivan O."/>
            <person name="Ritari J."/>
            <person name="Douillard F.P."/>
            <person name="Paul Ross R."/>
            <person name="Yang R."/>
            <person name="Briner A.E."/>
            <person name="Felis G.E."/>
            <person name="de Vos W.M."/>
            <person name="Barrangou R."/>
            <person name="Klaenhammer T.R."/>
            <person name="Caufield P.W."/>
            <person name="Cui Y."/>
            <person name="Zhang H."/>
            <person name="O'Toole P.W."/>
        </authorList>
    </citation>
    <scope>NUCLEOTIDE SEQUENCE [LARGE SCALE GENOMIC DNA]</scope>
    <source>
        <strain evidence="2 3">DSM 20335</strain>
    </source>
</reference>
<accession>A0A0R2BL38</accession>
<dbReference type="PANTHER" id="PTHR42879">
    <property type="entry name" value="3-OXOACYL-(ACYL-CARRIER-PROTEIN) REDUCTASE"/>
    <property type="match status" value="1"/>
</dbReference>
<proteinExistence type="inferred from homology"/>
<gene>
    <name evidence="2" type="ORF">FC84_GL000681</name>
</gene>
<dbReference type="Gene3D" id="3.40.50.720">
    <property type="entry name" value="NAD(P)-binding Rossmann-like Domain"/>
    <property type="match status" value="1"/>
</dbReference>
<dbReference type="AlphaFoldDB" id="A0A0R2BL38"/>
<dbReference type="PANTHER" id="PTHR42879:SF2">
    <property type="entry name" value="3-OXOACYL-[ACYL-CARRIER-PROTEIN] REDUCTASE FABG"/>
    <property type="match status" value="1"/>
</dbReference>
<dbReference type="Proteomes" id="UP000051813">
    <property type="component" value="Unassembled WGS sequence"/>
</dbReference>
<dbReference type="OrthoDB" id="9803333at2"/>
<keyword evidence="3" id="KW-1185">Reference proteome</keyword>
<dbReference type="NCBIfam" id="NF047420">
    <property type="entry name" value="EF_P_mod_YmfI"/>
    <property type="match status" value="1"/>
</dbReference>
<comment type="similarity">
    <text evidence="1">Belongs to the short-chain dehydrogenases/reductases (SDR) family.</text>
</comment>
<dbReference type="SUPFAM" id="SSF51735">
    <property type="entry name" value="NAD(P)-binding Rossmann-fold domains"/>
    <property type="match status" value="1"/>
</dbReference>
<dbReference type="InterPro" id="IPR050259">
    <property type="entry name" value="SDR"/>
</dbReference>
<dbReference type="PRINTS" id="PR00081">
    <property type="entry name" value="GDHRDH"/>
</dbReference>
<protein>
    <submittedName>
        <fullName evidence="2">3-oxoacyl-[acyl-carrier protein] reductase</fullName>
    </submittedName>
</protein>
<dbReference type="CDD" id="cd05233">
    <property type="entry name" value="SDR_c"/>
    <property type="match status" value="1"/>
</dbReference>
<evidence type="ECO:0000256" key="1">
    <source>
        <dbReference type="ARBA" id="ARBA00006484"/>
    </source>
</evidence>
<dbReference type="Pfam" id="PF13561">
    <property type="entry name" value="adh_short_C2"/>
    <property type="match status" value="1"/>
</dbReference>
<name>A0A0R2BL38_9LACO</name>
<evidence type="ECO:0000313" key="2">
    <source>
        <dbReference type="EMBL" id="KRM79978.1"/>
    </source>
</evidence>
<sequence>MPEFKRALVFGASGNIGQSICQTLATAGWSLVMQYHHNQVVITESITELQRQFPEQEFQSLALDFCQPNLNYTDILAGCGDYQALVFAQGTTDYQLFVETSDQQIRDLFQQQLFTPMSLIKTAQNRLQQHAHSRIVFIGSIYGGVGSAMEVAYSSVKGAQSSFVNAYAREVAANGLTVNVVAPGAVNTKMNAEFSEDDLDELALEIPVGRMAQPNEIAIWVKNLLATEADYLTGQTIYVDGGWLK</sequence>
<dbReference type="RefSeq" id="WP_057754073.1">
    <property type="nucleotide sequence ID" value="NZ_AYYK01000001.1"/>
</dbReference>
<dbReference type="InterPro" id="IPR002347">
    <property type="entry name" value="SDR_fam"/>
</dbReference>
<dbReference type="PATRIC" id="fig|1423738.3.peg.690"/>